<evidence type="ECO:0000256" key="3">
    <source>
        <dbReference type="ARBA" id="ARBA00022679"/>
    </source>
</evidence>
<evidence type="ECO:0008006" key="14">
    <source>
        <dbReference type="Google" id="ProtNLM"/>
    </source>
</evidence>
<dbReference type="SUPFAM" id="SSF81891">
    <property type="entry name" value="Poly A polymerase C-terminal region-like"/>
    <property type="match status" value="1"/>
</dbReference>
<evidence type="ECO:0000256" key="6">
    <source>
        <dbReference type="ARBA" id="ARBA00022723"/>
    </source>
</evidence>
<evidence type="ECO:0000256" key="2">
    <source>
        <dbReference type="ARBA" id="ARBA00007265"/>
    </source>
</evidence>
<evidence type="ECO:0000256" key="1">
    <source>
        <dbReference type="ARBA" id="ARBA00001946"/>
    </source>
</evidence>
<keyword evidence="4" id="KW-0819">tRNA processing</keyword>
<accession>A0AAV2I2T4</accession>
<reference evidence="12 13" key="1">
    <citation type="submission" date="2024-04" db="EMBL/GenBank/DDBJ databases">
        <authorList>
            <consortium name="Genoscope - CEA"/>
            <person name="William W."/>
        </authorList>
    </citation>
    <scope>NUCLEOTIDE SEQUENCE [LARGE SCALE GENOMIC DNA]</scope>
</reference>
<feature type="domain" description="tRNA nucleotidyltransferase/poly(A) polymerase RNA and SrmB- binding" evidence="11">
    <location>
        <begin position="285"/>
        <end position="336"/>
    </location>
</feature>
<keyword evidence="7" id="KW-0547">Nucleotide-binding</keyword>
<evidence type="ECO:0000256" key="5">
    <source>
        <dbReference type="ARBA" id="ARBA00022695"/>
    </source>
</evidence>
<keyword evidence="6" id="KW-0479">Metal-binding</keyword>
<dbReference type="InterPro" id="IPR002646">
    <property type="entry name" value="PolA_pol_head_dom"/>
</dbReference>
<gene>
    <name evidence="12" type="ORF">GSLYS_00013449001</name>
</gene>
<keyword evidence="13" id="KW-1185">Reference proteome</keyword>
<dbReference type="InterPro" id="IPR043519">
    <property type="entry name" value="NT_sf"/>
</dbReference>
<comment type="cofactor">
    <cofactor evidence="1">
        <name>Mg(2+)</name>
        <dbReference type="ChEBI" id="CHEBI:18420"/>
    </cofactor>
</comment>
<keyword evidence="5" id="KW-0548">Nucleotidyltransferase</keyword>
<dbReference type="Pfam" id="PF12627">
    <property type="entry name" value="PolyA_pol_RNAbd"/>
    <property type="match status" value="1"/>
</dbReference>
<dbReference type="GO" id="GO:0046872">
    <property type="term" value="F:metal ion binding"/>
    <property type="evidence" value="ECO:0007669"/>
    <property type="project" value="UniProtKB-KW"/>
</dbReference>
<evidence type="ECO:0000259" key="11">
    <source>
        <dbReference type="Pfam" id="PF12627"/>
    </source>
</evidence>
<evidence type="ECO:0000313" key="13">
    <source>
        <dbReference type="Proteomes" id="UP001497497"/>
    </source>
</evidence>
<dbReference type="AlphaFoldDB" id="A0AAV2I2T4"/>
<dbReference type="InterPro" id="IPR050264">
    <property type="entry name" value="Bact_CCA-adding_enz_type3_sf"/>
</dbReference>
<comment type="caution">
    <text evidence="12">The sequence shown here is derived from an EMBL/GenBank/DDBJ whole genome shotgun (WGS) entry which is preliminary data.</text>
</comment>
<evidence type="ECO:0000259" key="10">
    <source>
        <dbReference type="Pfam" id="PF01743"/>
    </source>
</evidence>
<organism evidence="12 13">
    <name type="scientific">Lymnaea stagnalis</name>
    <name type="common">Great pond snail</name>
    <name type="synonym">Helix stagnalis</name>
    <dbReference type="NCBI Taxonomy" id="6523"/>
    <lineage>
        <taxon>Eukaryota</taxon>
        <taxon>Metazoa</taxon>
        <taxon>Spiralia</taxon>
        <taxon>Lophotrochozoa</taxon>
        <taxon>Mollusca</taxon>
        <taxon>Gastropoda</taxon>
        <taxon>Heterobranchia</taxon>
        <taxon>Euthyneura</taxon>
        <taxon>Panpulmonata</taxon>
        <taxon>Hygrophila</taxon>
        <taxon>Lymnaeoidea</taxon>
        <taxon>Lymnaeidae</taxon>
        <taxon>Lymnaea</taxon>
    </lineage>
</organism>
<sequence>MGRAIVSNTIFGISKGLISCRFMNFGAWHTTLKKNFNCYFHSDSFGQLFRRTKYVRQTVYLKNVSTTVIHLRPFSVTSAFCFSGSHPNIRVKPNLKTMKLDSPEFHSIFTAELCTLVEIFKKYDYELRIAGGAVRDLLVGKVPSDLDFATIATPAQMKEMFTQEEIRMLNMNGEAHGTITARINDKENFEITTLRIDVVTDGRRAQVEFTKDWMLDANRRDLTVNSLFLGFDGTIYDYFSGVEDLKEKRIRFVGDPEQRIKEDYLRILRYFRFYGRIAPGPDLHEKETLDAIKDHGKGLANVSGERIWVEIRKILTGRMTAHILELMIKLGLGQYIGLPNVTNFTEFYRVCEKTEGIPHHHMTRVSALLEDEADVYKLLERNKISNEELQTALFIVHHRHDKMEGNLIGYCTDLHTDSSGKEPKVTNKIVELMKYCGHLGIAEEFPNVKLPELPVKGHDLTKSNVPRGPKFAMTLNELRRIWKESGYTLKKEDLIEKIPEVLENLPKSTKKMKNN</sequence>
<dbReference type="GO" id="GO:0005739">
    <property type="term" value="C:mitochondrion"/>
    <property type="evidence" value="ECO:0007669"/>
    <property type="project" value="TreeGrafter"/>
</dbReference>
<keyword evidence="9" id="KW-0694">RNA-binding</keyword>
<keyword evidence="3 9" id="KW-0808">Transferase</keyword>
<evidence type="ECO:0000256" key="9">
    <source>
        <dbReference type="RuleBase" id="RU003953"/>
    </source>
</evidence>
<evidence type="ECO:0000313" key="12">
    <source>
        <dbReference type="EMBL" id="CAL1539716.1"/>
    </source>
</evidence>
<dbReference type="Proteomes" id="UP001497497">
    <property type="component" value="Unassembled WGS sequence"/>
</dbReference>
<evidence type="ECO:0000256" key="8">
    <source>
        <dbReference type="ARBA" id="ARBA00022842"/>
    </source>
</evidence>
<dbReference type="CDD" id="cd05398">
    <property type="entry name" value="NT_ClassII-CCAase"/>
    <property type="match status" value="1"/>
</dbReference>
<dbReference type="GO" id="GO:0000166">
    <property type="term" value="F:nucleotide binding"/>
    <property type="evidence" value="ECO:0007669"/>
    <property type="project" value="UniProtKB-KW"/>
</dbReference>
<dbReference type="GO" id="GO:1990180">
    <property type="term" value="P:mitochondrial tRNA 3'-end processing"/>
    <property type="evidence" value="ECO:0007669"/>
    <property type="project" value="TreeGrafter"/>
</dbReference>
<dbReference type="GO" id="GO:0001680">
    <property type="term" value="P:tRNA 3'-terminal CCA addition"/>
    <property type="evidence" value="ECO:0007669"/>
    <property type="project" value="TreeGrafter"/>
</dbReference>
<dbReference type="GO" id="GO:0016779">
    <property type="term" value="F:nucleotidyltransferase activity"/>
    <property type="evidence" value="ECO:0007669"/>
    <property type="project" value="UniProtKB-KW"/>
</dbReference>
<dbReference type="InterPro" id="IPR032828">
    <property type="entry name" value="PolyA_RNA-bd"/>
</dbReference>
<evidence type="ECO:0000256" key="7">
    <source>
        <dbReference type="ARBA" id="ARBA00022741"/>
    </source>
</evidence>
<name>A0AAV2I2T4_LYMST</name>
<dbReference type="Gene3D" id="3.30.460.10">
    <property type="entry name" value="Beta Polymerase, domain 2"/>
    <property type="match status" value="1"/>
</dbReference>
<protein>
    <recommendedName>
        <fullName evidence="14">CCA tRNA nucleotidyltransferase 1, mitochondrial</fullName>
    </recommendedName>
</protein>
<keyword evidence="8" id="KW-0460">Magnesium</keyword>
<comment type="similarity">
    <text evidence="2 9">Belongs to the tRNA nucleotidyltransferase/poly(A) polymerase family.</text>
</comment>
<dbReference type="SUPFAM" id="SSF81301">
    <property type="entry name" value="Nucleotidyltransferase"/>
    <property type="match status" value="1"/>
</dbReference>
<evidence type="ECO:0000256" key="4">
    <source>
        <dbReference type="ARBA" id="ARBA00022694"/>
    </source>
</evidence>
<dbReference type="EMBL" id="CAXITT010000352">
    <property type="protein sequence ID" value="CAL1539716.1"/>
    <property type="molecule type" value="Genomic_DNA"/>
</dbReference>
<dbReference type="PANTHER" id="PTHR46173">
    <property type="entry name" value="CCA TRNA NUCLEOTIDYLTRANSFERASE 1, MITOCHONDRIAL"/>
    <property type="match status" value="1"/>
</dbReference>
<feature type="domain" description="Poly A polymerase head" evidence="10">
    <location>
        <begin position="127"/>
        <end position="251"/>
    </location>
</feature>
<dbReference type="PANTHER" id="PTHR46173:SF1">
    <property type="entry name" value="CCA TRNA NUCLEOTIDYLTRANSFERASE 1, MITOCHONDRIAL"/>
    <property type="match status" value="1"/>
</dbReference>
<dbReference type="GO" id="GO:0000049">
    <property type="term" value="F:tRNA binding"/>
    <property type="evidence" value="ECO:0007669"/>
    <property type="project" value="TreeGrafter"/>
</dbReference>
<dbReference type="Gene3D" id="1.10.3090.10">
    <property type="entry name" value="cca-adding enzyme, domain 2"/>
    <property type="match status" value="1"/>
</dbReference>
<proteinExistence type="inferred from homology"/>
<dbReference type="Pfam" id="PF01743">
    <property type="entry name" value="PolyA_pol"/>
    <property type="match status" value="1"/>
</dbReference>